<reference evidence="1 2" key="1">
    <citation type="submission" date="2022-03" db="EMBL/GenBank/DDBJ databases">
        <authorList>
            <person name="Macdonald S."/>
            <person name="Ahmed S."/>
            <person name="Newling K."/>
        </authorList>
    </citation>
    <scope>NUCLEOTIDE SEQUENCE [LARGE SCALE GENOMIC DNA]</scope>
</reference>
<accession>A0ABC8K876</accession>
<sequence>MVPWRLLYAAITTGLLCPSKFLRASLLYTLGSVQESTLNYRSGGSLPVFNNLICLSLGSDRPHGTPYIFWKMLSSLLINSINLQTLIIK</sequence>
<evidence type="ECO:0000313" key="1">
    <source>
        <dbReference type="EMBL" id="CAH8354777.1"/>
    </source>
</evidence>
<feature type="non-terminal residue" evidence="1">
    <location>
        <position position="89"/>
    </location>
</feature>
<protein>
    <recommendedName>
        <fullName evidence="3">Secreted protein</fullName>
    </recommendedName>
</protein>
<organism evidence="1 2">
    <name type="scientific">Eruca vesicaria subsp. sativa</name>
    <name type="common">Garden rocket</name>
    <name type="synonym">Eruca sativa</name>
    <dbReference type="NCBI Taxonomy" id="29727"/>
    <lineage>
        <taxon>Eukaryota</taxon>
        <taxon>Viridiplantae</taxon>
        <taxon>Streptophyta</taxon>
        <taxon>Embryophyta</taxon>
        <taxon>Tracheophyta</taxon>
        <taxon>Spermatophyta</taxon>
        <taxon>Magnoliopsida</taxon>
        <taxon>eudicotyledons</taxon>
        <taxon>Gunneridae</taxon>
        <taxon>Pentapetalae</taxon>
        <taxon>rosids</taxon>
        <taxon>malvids</taxon>
        <taxon>Brassicales</taxon>
        <taxon>Brassicaceae</taxon>
        <taxon>Brassiceae</taxon>
        <taxon>Eruca</taxon>
    </lineage>
</organism>
<comment type="caution">
    <text evidence="1">The sequence shown here is derived from an EMBL/GenBank/DDBJ whole genome shotgun (WGS) entry which is preliminary data.</text>
</comment>
<name>A0ABC8K876_ERUVS</name>
<dbReference type="EMBL" id="CAKOAT010197377">
    <property type="protein sequence ID" value="CAH8354777.1"/>
    <property type="molecule type" value="Genomic_DNA"/>
</dbReference>
<keyword evidence="2" id="KW-1185">Reference proteome</keyword>
<dbReference type="Proteomes" id="UP001642260">
    <property type="component" value="Unassembled WGS sequence"/>
</dbReference>
<gene>
    <name evidence="1" type="ORF">ERUC_LOCUS20532</name>
</gene>
<evidence type="ECO:0008006" key="3">
    <source>
        <dbReference type="Google" id="ProtNLM"/>
    </source>
</evidence>
<evidence type="ECO:0000313" key="2">
    <source>
        <dbReference type="Proteomes" id="UP001642260"/>
    </source>
</evidence>
<dbReference type="AlphaFoldDB" id="A0ABC8K876"/>
<proteinExistence type="predicted"/>